<dbReference type="GO" id="GO:0005886">
    <property type="term" value="C:plasma membrane"/>
    <property type="evidence" value="ECO:0007669"/>
    <property type="project" value="TreeGrafter"/>
</dbReference>
<evidence type="ECO:0000313" key="10">
    <source>
        <dbReference type="EMBL" id="KAF4468505.1"/>
    </source>
</evidence>
<feature type="transmembrane region" description="Helical" evidence="8">
    <location>
        <begin position="504"/>
        <end position="526"/>
    </location>
</feature>
<accession>A0A8H4LF54</accession>
<feature type="transmembrane region" description="Helical" evidence="8">
    <location>
        <begin position="154"/>
        <end position="174"/>
    </location>
</feature>
<dbReference type="Gene3D" id="1.20.1250.20">
    <property type="entry name" value="MFS general substrate transporter like domains"/>
    <property type="match status" value="2"/>
</dbReference>
<keyword evidence="7" id="KW-0325">Glycoprotein</keyword>
<protein>
    <recommendedName>
        <fullName evidence="9">Major facilitator superfamily (MFS) profile domain-containing protein</fullName>
    </recommendedName>
</protein>
<gene>
    <name evidence="10" type="ORF">FALBO_4622</name>
</gene>
<feature type="transmembrane region" description="Helical" evidence="8">
    <location>
        <begin position="432"/>
        <end position="452"/>
    </location>
</feature>
<feature type="transmembrane region" description="Helical" evidence="8">
    <location>
        <begin position="258"/>
        <end position="280"/>
    </location>
</feature>
<dbReference type="AlphaFoldDB" id="A0A8H4LF54"/>
<feature type="transmembrane region" description="Helical" evidence="8">
    <location>
        <begin position="65"/>
        <end position="83"/>
    </location>
</feature>
<evidence type="ECO:0000256" key="8">
    <source>
        <dbReference type="SAM" id="Phobius"/>
    </source>
</evidence>
<evidence type="ECO:0000256" key="2">
    <source>
        <dbReference type="ARBA" id="ARBA00007520"/>
    </source>
</evidence>
<dbReference type="InterPro" id="IPR036259">
    <property type="entry name" value="MFS_trans_sf"/>
</dbReference>
<feature type="transmembrane region" description="Helical" evidence="8">
    <location>
        <begin position="300"/>
        <end position="319"/>
    </location>
</feature>
<feature type="transmembrane region" description="Helical" evidence="8">
    <location>
        <begin position="339"/>
        <end position="358"/>
    </location>
</feature>
<evidence type="ECO:0000256" key="6">
    <source>
        <dbReference type="ARBA" id="ARBA00023136"/>
    </source>
</evidence>
<dbReference type="OrthoDB" id="10021397at2759"/>
<feature type="transmembrane region" description="Helical" evidence="8">
    <location>
        <begin position="186"/>
        <end position="206"/>
    </location>
</feature>
<dbReference type="InterPro" id="IPR011701">
    <property type="entry name" value="MFS"/>
</dbReference>
<evidence type="ECO:0000259" key="9">
    <source>
        <dbReference type="PROSITE" id="PS50850"/>
    </source>
</evidence>
<reference evidence="10 11" key="1">
    <citation type="submission" date="2020-01" db="EMBL/GenBank/DDBJ databases">
        <title>Identification and distribution of gene clusters putatively required for synthesis of sphingolipid metabolism inhibitors in phylogenetically diverse species of the filamentous fungus Fusarium.</title>
        <authorList>
            <person name="Kim H.-S."/>
            <person name="Busman M."/>
            <person name="Brown D.W."/>
            <person name="Divon H."/>
            <person name="Uhlig S."/>
            <person name="Proctor R.H."/>
        </authorList>
    </citation>
    <scope>NUCLEOTIDE SEQUENCE [LARGE SCALE GENOMIC DNA]</scope>
    <source>
        <strain evidence="10 11">NRRL 20459</strain>
    </source>
</reference>
<dbReference type="PANTHER" id="PTHR23501">
    <property type="entry name" value="MAJOR FACILITATOR SUPERFAMILY"/>
    <property type="match status" value="1"/>
</dbReference>
<feature type="transmembrane region" description="Helical" evidence="8">
    <location>
        <begin position="397"/>
        <end position="420"/>
    </location>
</feature>
<dbReference type="Pfam" id="PF07690">
    <property type="entry name" value="MFS_1"/>
    <property type="match status" value="1"/>
</dbReference>
<comment type="subcellular location">
    <subcellularLocation>
        <location evidence="1">Membrane</location>
        <topology evidence="1">Multi-pass membrane protein</topology>
    </subcellularLocation>
</comment>
<dbReference type="InterPro" id="IPR020846">
    <property type="entry name" value="MFS_dom"/>
</dbReference>
<comment type="caution">
    <text evidence="10">The sequence shown here is derived from an EMBL/GenBank/DDBJ whole genome shotgun (WGS) entry which is preliminary data.</text>
</comment>
<feature type="transmembrane region" description="Helical" evidence="8">
    <location>
        <begin position="365"/>
        <end position="385"/>
    </location>
</feature>
<comment type="similarity">
    <text evidence="2">Belongs to the major facilitator superfamily. TCR/Tet family.</text>
</comment>
<evidence type="ECO:0000256" key="5">
    <source>
        <dbReference type="ARBA" id="ARBA00022989"/>
    </source>
</evidence>
<keyword evidence="5 8" id="KW-1133">Transmembrane helix</keyword>
<organism evidence="10 11">
    <name type="scientific">Fusarium albosuccineum</name>
    <dbReference type="NCBI Taxonomy" id="1237068"/>
    <lineage>
        <taxon>Eukaryota</taxon>
        <taxon>Fungi</taxon>
        <taxon>Dikarya</taxon>
        <taxon>Ascomycota</taxon>
        <taxon>Pezizomycotina</taxon>
        <taxon>Sordariomycetes</taxon>
        <taxon>Hypocreomycetidae</taxon>
        <taxon>Hypocreales</taxon>
        <taxon>Nectriaceae</taxon>
        <taxon>Fusarium</taxon>
        <taxon>Fusarium decemcellulare species complex</taxon>
    </lineage>
</organism>
<dbReference type="PANTHER" id="PTHR23501:SF12">
    <property type="entry name" value="MAJOR FACILITATOR SUPERFAMILY (MFS) PROFILE DOMAIN-CONTAINING PROTEIN-RELATED"/>
    <property type="match status" value="1"/>
</dbReference>
<keyword evidence="11" id="KW-1185">Reference proteome</keyword>
<dbReference type="GO" id="GO:0022857">
    <property type="term" value="F:transmembrane transporter activity"/>
    <property type="evidence" value="ECO:0007669"/>
    <property type="project" value="InterPro"/>
</dbReference>
<evidence type="ECO:0000256" key="3">
    <source>
        <dbReference type="ARBA" id="ARBA00022448"/>
    </source>
</evidence>
<keyword evidence="3" id="KW-0813">Transport</keyword>
<evidence type="ECO:0000313" key="11">
    <source>
        <dbReference type="Proteomes" id="UP000554235"/>
    </source>
</evidence>
<name>A0A8H4LF54_9HYPO</name>
<feature type="transmembrane region" description="Helical" evidence="8">
    <location>
        <begin position="95"/>
        <end position="114"/>
    </location>
</feature>
<dbReference type="PROSITE" id="PS50850">
    <property type="entry name" value="MFS"/>
    <property type="match status" value="1"/>
</dbReference>
<evidence type="ECO:0000256" key="7">
    <source>
        <dbReference type="ARBA" id="ARBA00023180"/>
    </source>
</evidence>
<feature type="domain" description="Major facilitator superfamily (MFS) profile" evidence="9">
    <location>
        <begin position="31"/>
        <end position="514"/>
    </location>
</feature>
<keyword evidence="6 8" id="KW-0472">Membrane</keyword>
<evidence type="ECO:0000256" key="1">
    <source>
        <dbReference type="ARBA" id="ARBA00004141"/>
    </source>
</evidence>
<evidence type="ECO:0000256" key="4">
    <source>
        <dbReference type="ARBA" id="ARBA00022692"/>
    </source>
</evidence>
<dbReference type="SUPFAM" id="SSF103473">
    <property type="entry name" value="MFS general substrate transporter"/>
    <property type="match status" value="1"/>
</dbReference>
<feature type="transmembrane region" description="Helical" evidence="8">
    <location>
        <begin position="226"/>
        <end position="246"/>
    </location>
</feature>
<keyword evidence="4 8" id="KW-0812">Transmembrane</keyword>
<sequence length="534" mass="57159">MNQGVEDESFQSREEALPTKQSPLQWKWVGTFITIYLTSVINGFDVSNVANIQPRLYEELGHIELLPWIGLSYSLANFATLPLAHKILHFMDICLAYPIGIAIFSAGAATAGAAQTLSTIIAGRVVMGIGGSICQHCATSYLTSFPGSTKVPVLYAGLSGAWAVGLAVGGPIGSAFSENTRLTWRWAFYINLPFLGLACALALVCLPRNDALVNPPKRQRMTKSDAGGIAVSMAVTSLFGIAATFPGPVWRWNSGSTIAAWTIFGVSLISLLGWTLHGYLTTSPEQRGFIIHVLKQDGLLLVWIASACAGVAYAVPLYYMPLFFAFARGLGALEQTVRMLPFILTFIITVFAVGASLPRVGRYKAIFIVGGTVTFAAGTTLALILEPGASESTVMGLTALIGFGLGFHFQHGTAISNVLLKTPEQRADGVAVFNMALMGGISLSLVIAGAIYENRGFLMLSSVLESGQYDEEDIREALSGVSSTVWRSSDPKVVLQGIEVTAKVISFILYMITSSGAICFICGLCMKRDKLNYN</sequence>
<dbReference type="Proteomes" id="UP000554235">
    <property type="component" value="Unassembled WGS sequence"/>
</dbReference>
<proteinExistence type="inferred from homology"/>
<dbReference type="EMBL" id="JAADYS010000605">
    <property type="protein sequence ID" value="KAF4468505.1"/>
    <property type="molecule type" value="Genomic_DNA"/>
</dbReference>